<protein>
    <submittedName>
        <fullName evidence="1">Uncharacterized protein</fullName>
    </submittedName>
</protein>
<dbReference type="EMBL" id="CP108058">
    <property type="protein sequence ID" value="WUO51183.1"/>
    <property type="molecule type" value="Genomic_DNA"/>
</dbReference>
<keyword evidence="1" id="KW-0614">Plasmid</keyword>
<name>A0ABZ1RX16_9ACTN</name>
<keyword evidence="2" id="KW-1185">Reference proteome</keyword>
<sequence>MGTLFGCALGAFGLFVVGKTAFAPAQPPLPLVGVPVSTGTPRAMASLPPEAAALREQLVSFLTLAGDPGHPGAERWFPGGAWELDGFTYTPLSPITDPGGIDRFDGTARVHHRELSKADTDTVLRAVSRNGLAIPSTLEITSASRADKDWTLGFKLKAKGGVLVTGQARFTTRDSSDPVILRLTYDN</sequence>
<proteinExistence type="predicted"/>
<dbReference type="RefSeq" id="WP_124291113.1">
    <property type="nucleotide sequence ID" value="NZ_CP108058.1"/>
</dbReference>
<geneLocation type="plasmid" evidence="1 2">
    <name>unnamed1</name>
</geneLocation>
<accession>A0ABZ1RX16</accession>
<evidence type="ECO:0000313" key="2">
    <source>
        <dbReference type="Proteomes" id="UP001432075"/>
    </source>
</evidence>
<organism evidence="1 2">
    <name type="scientific">Streptomyces goshikiensis</name>
    <dbReference type="NCBI Taxonomy" id="1942"/>
    <lineage>
        <taxon>Bacteria</taxon>
        <taxon>Bacillati</taxon>
        <taxon>Actinomycetota</taxon>
        <taxon>Actinomycetes</taxon>
        <taxon>Kitasatosporales</taxon>
        <taxon>Streptomycetaceae</taxon>
        <taxon>Streptomyces</taxon>
    </lineage>
</organism>
<evidence type="ECO:0000313" key="1">
    <source>
        <dbReference type="EMBL" id="WUO51183.1"/>
    </source>
</evidence>
<dbReference type="Proteomes" id="UP001432075">
    <property type="component" value="Plasmid unnamed1"/>
</dbReference>
<gene>
    <name evidence="1" type="ORF">OHU17_35515</name>
</gene>
<reference evidence="1" key="1">
    <citation type="submission" date="2022-10" db="EMBL/GenBank/DDBJ databases">
        <title>The complete genomes of actinobacterial strains from the NBC collection.</title>
        <authorList>
            <person name="Joergensen T.S."/>
            <person name="Alvarez Arevalo M."/>
            <person name="Sterndorff E.B."/>
            <person name="Faurdal D."/>
            <person name="Vuksanovic O."/>
            <person name="Mourched A.-S."/>
            <person name="Charusanti P."/>
            <person name="Shaw S."/>
            <person name="Blin K."/>
            <person name="Weber T."/>
        </authorList>
    </citation>
    <scope>NUCLEOTIDE SEQUENCE</scope>
    <source>
        <strain evidence="1">NBC_00283</strain>
        <plasmid evidence="1">unnamed1</plasmid>
    </source>
</reference>